<feature type="transmembrane region" description="Helical" evidence="9">
    <location>
        <begin position="276"/>
        <end position="293"/>
    </location>
</feature>
<feature type="signal peptide" evidence="10">
    <location>
        <begin position="1"/>
        <end position="23"/>
    </location>
</feature>
<feature type="transmembrane region" description="Helical" evidence="9">
    <location>
        <begin position="205"/>
        <end position="225"/>
    </location>
</feature>
<keyword evidence="13" id="KW-1185">Reference proteome</keyword>
<keyword evidence="9" id="KW-0812">Transmembrane</keyword>
<evidence type="ECO:0000259" key="11">
    <source>
        <dbReference type="PROSITE" id="PS50109"/>
    </source>
</evidence>
<dbReference type="InterPro" id="IPR036890">
    <property type="entry name" value="HATPase_C_sf"/>
</dbReference>
<keyword evidence="8" id="KW-0902">Two-component regulatory system</keyword>
<dbReference type="GO" id="GO:0000155">
    <property type="term" value="F:phosphorelay sensor kinase activity"/>
    <property type="evidence" value="ECO:0007669"/>
    <property type="project" value="InterPro"/>
</dbReference>
<dbReference type="EMBL" id="LYPA01000030">
    <property type="protein sequence ID" value="OBR68023.1"/>
    <property type="molecule type" value="Genomic_DNA"/>
</dbReference>
<evidence type="ECO:0000256" key="7">
    <source>
        <dbReference type="ARBA" id="ARBA00022840"/>
    </source>
</evidence>
<dbReference type="CDD" id="cd00082">
    <property type="entry name" value="HisKA"/>
    <property type="match status" value="1"/>
</dbReference>
<evidence type="ECO:0000256" key="2">
    <source>
        <dbReference type="ARBA" id="ARBA00012438"/>
    </source>
</evidence>
<dbReference type="InterPro" id="IPR003661">
    <property type="entry name" value="HisK_dim/P_dom"/>
</dbReference>
<dbReference type="PRINTS" id="PR00344">
    <property type="entry name" value="BCTRLSENSOR"/>
</dbReference>
<dbReference type="SUPFAM" id="SSF103473">
    <property type="entry name" value="MFS general substrate transporter"/>
    <property type="match status" value="1"/>
</dbReference>
<dbReference type="InterPro" id="IPR036259">
    <property type="entry name" value="MFS_trans_sf"/>
</dbReference>
<comment type="catalytic activity">
    <reaction evidence="1">
        <text>ATP + protein L-histidine = ADP + protein N-phospho-L-histidine.</text>
        <dbReference type="EC" id="2.7.13.3"/>
    </reaction>
</comment>
<evidence type="ECO:0000256" key="10">
    <source>
        <dbReference type="SAM" id="SignalP"/>
    </source>
</evidence>
<dbReference type="SMART" id="SM00388">
    <property type="entry name" value="HisKA"/>
    <property type="match status" value="1"/>
</dbReference>
<dbReference type="Gene3D" id="3.30.565.10">
    <property type="entry name" value="Histidine kinase-like ATPase, C-terminal domain"/>
    <property type="match status" value="1"/>
</dbReference>
<dbReference type="STRING" id="1844972.A7K91_18535"/>
<keyword evidence="10" id="KW-0732">Signal</keyword>
<evidence type="ECO:0000256" key="4">
    <source>
        <dbReference type="ARBA" id="ARBA00022679"/>
    </source>
</evidence>
<dbReference type="InterPro" id="IPR036097">
    <property type="entry name" value="HisK_dim/P_sf"/>
</dbReference>
<dbReference type="Pfam" id="PF00512">
    <property type="entry name" value="HisKA"/>
    <property type="match status" value="1"/>
</dbReference>
<dbReference type="SUPFAM" id="SSF55874">
    <property type="entry name" value="ATPase domain of HSP90 chaperone/DNA topoisomerase II/histidine kinase"/>
    <property type="match status" value="1"/>
</dbReference>
<dbReference type="SMART" id="SM00387">
    <property type="entry name" value="HATPase_c"/>
    <property type="match status" value="1"/>
</dbReference>
<dbReference type="EC" id="2.7.13.3" evidence="2"/>
<protein>
    <recommendedName>
        <fullName evidence="2">histidine kinase</fullName>
        <ecNumber evidence="2">2.7.13.3</ecNumber>
    </recommendedName>
</protein>
<evidence type="ECO:0000256" key="6">
    <source>
        <dbReference type="ARBA" id="ARBA00022777"/>
    </source>
</evidence>
<keyword evidence="9" id="KW-1133">Transmembrane helix</keyword>
<evidence type="ECO:0000256" key="1">
    <source>
        <dbReference type="ARBA" id="ARBA00000085"/>
    </source>
</evidence>
<evidence type="ECO:0000256" key="9">
    <source>
        <dbReference type="SAM" id="Phobius"/>
    </source>
</evidence>
<keyword evidence="9" id="KW-0472">Membrane</keyword>
<dbReference type="Pfam" id="PF02518">
    <property type="entry name" value="HATPase_c"/>
    <property type="match status" value="1"/>
</dbReference>
<feature type="transmembrane region" description="Helical" evidence="9">
    <location>
        <begin position="178"/>
        <end position="198"/>
    </location>
</feature>
<evidence type="ECO:0000256" key="3">
    <source>
        <dbReference type="ARBA" id="ARBA00022553"/>
    </source>
</evidence>
<keyword evidence="7" id="KW-0067">ATP-binding</keyword>
<feature type="transmembrane region" description="Helical" evidence="9">
    <location>
        <begin position="334"/>
        <end position="357"/>
    </location>
</feature>
<dbReference type="Gene3D" id="1.10.287.130">
    <property type="match status" value="1"/>
</dbReference>
<organism evidence="12 13">
    <name type="scientific">Paenibacillus oryzae</name>
    <dbReference type="NCBI Taxonomy" id="1844972"/>
    <lineage>
        <taxon>Bacteria</taxon>
        <taxon>Bacillati</taxon>
        <taxon>Bacillota</taxon>
        <taxon>Bacilli</taxon>
        <taxon>Bacillales</taxon>
        <taxon>Paenibacillaceae</taxon>
        <taxon>Paenibacillus</taxon>
    </lineage>
</organism>
<keyword evidence="3" id="KW-0597">Phosphoprotein</keyword>
<keyword evidence="4" id="KW-0808">Transferase</keyword>
<feature type="transmembrane region" description="Helical" evidence="9">
    <location>
        <begin position="299"/>
        <end position="327"/>
    </location>
</feature>
<sequence length="629" mass="71875">MAVLTLGIALVILLTPEAQLTYAANGTNETTIMEWQMMWEEPGLERGIEDMMELGDQGDWFQVSASGDYPVLPPNITSAWIRFKLPEMSQMRPAMELKNMLAQDVVIYIESAKVYEVHRNYVYDRNIIMVPLSSIEAGQSVYMHLKSQTMRIGLQSPIIIDNHDNMIKEGMRSDITDVVIGSSLVIISSFMLLSVIFLNRTFLPGWVSLFLVMLSIGIMILSYSTFFDKYYPELGNFMYYAFDVASAILIPTLLIFFEKIFGKGPYSLLSRFNRYLLMMMFISLFLMLVSIAWEPFRDIYTLMSMIFLGFEVVVGNIILIGSLIYYCKKKYKEAYIMAIGLGSFTLITLVEMLWYFISDELYAMMFWKYGIIFFLASLIIMLVRRIMRNYETALEYSKQLEVFNNELQRSEKIEMISHLAASIAHEVRNPLQVTRGFLQILRDKSADEKSKNYTKLAIDELDRAAEIITDFLTFAKPDLGEVTRLNLAQELQQIEAILMPFATMQGGVIQLSVEEDLFVKGNTSKFKQALINIIKNSIEALKEDGYVLIQASRTEVPDYLMITIKDNGEGIEEQDIKRLGEPYYSKKSKGTGLGLMVTYRIIEAMQGDIVINSKKGIGTEVCLRLPISN</sequence>
<dbReference type="InterPro" id="IPR003594">
    <property type="entry name" value="HATPase_dom"/>
</dbReference>
<reference evidence="12 13" key="1">
    <citation type="submission" date="2016-05" db="EMBL/GenBank/DDBJ databases">
        <title>Paenibacillus oryzae. sp. nov., isolated from the rice root.</title>
        <authorList>
            <person name="Zhang J."/>
            <person name="Zhang X."/>
        </authorList>
    </citation>
    <scope>NUCLEOTIDE SEQUENCE [LARGE SCALE GENOMIC DNA]</scope>
    <source>
        <strain evidence="12 13">1DrF-4</strain>
    </source>
</reference>
<keyword evidence="5" id="KW-0547">Nucleotide-binding</keyword>
<accession>A0A1A5YR28</accession>
<evidence type="ECO:0000313" key="13">
    <source>
        <dbReference type="Proteomes" id="UP000092024"/>
    </source>
</evidence>
<dbReference type="Proteomes" id="UP000092024">
    <property type="component" value="Unassembled WGS sequence"/>
</dbReference>
<name>A0A1A5YR28_9BACL</name>
<dbReference type="PROSITE" id="PS50109">
    <property type="entry name" value="HIS_KIN"/>
    <property type="match status" value="1"/>
</dbReference>
<gene>
    <name evidence="12" type="ORF">A7K91_18535</name>
</gene>
<evidence type="ECO:0000313" key="12">
    <source>
        <dbReference type="EMBL" id="OBR68023.1"/>
    </source>
</evidence>
<dbReference type="SUPFAM" id="SSF47384">
    <property type="entry name" value="Homodimeric domain of signal transducing histidine kinase"/>
    <property type="match status" value="1"/>
</dbReference>
<feature type="transmembrane region" description="Helical" evidence="9">
    <location>
        <begin position="363"/>
        <end position="383"/>
    </location>
</feature>
<proteinExistence type="predicted"/>
<dbReference type="PANTHER" id="PTHR43065">
    <property type="entry name" value="SENSOR HISTIDINE KINASE"/>
    <property type="match status" value="1"/>
</dbReference>
<dbReference type="PANTHER" id="PTHR43065:SF46">
    <property type="entry name" value="C4-DICARBOXYLATE TRANSPORT SENSOR PROTEIN DCTB"/>
    <property type="match status" value="1"/>
</dbReference>
<feature type="domain" description="Histidine kinase" evidence="11">
    <location>
        <begin position="422"/>
        <end position="629"/>
    </location>
</feature>
<evidence type="ECO:0000256" key="8">
    <source>
        <dbReference type="ARBA" id="ARBA00023012"/>
    </source>
</evidence>
<dbReference type="GO" id="GO:0005524">
    <property type="term" value="F:ATP binding"/>
    <property type="evidence" value="ECO:0007669"/>
    <property type="project" value="UniProtKB-KW"/>
</dbReference>
<dbReference type="AlphaFoldDB" id="A0A1A5YR28"/>
<evidence type="ECO:0000256" key="5">
    <source>
        <dbReference type="ARBA" id="ARBA00022741"/>
    </source>
</evidence>
<feature type="chain" id="PRO_5008340571" description="histidine kinase" evidence="10">
    <location>
        <begin position="24"/>
        <end position="629"/>
    </location>
</feature>
<feature type="transmembrane region" description="Helical" evidence="9">
    <location>
        <begin position="237"/>
        <end position="256"/>
    </location>
</feature>
<dbReference type="InterPro" id="IPR005467">
    <property type="entry name" value="His_kinase_dom"/>
</dbReference>
<keyword evidence="6" id="KW-0418">Kinase</keyword>
<comment type="caution">
    <text evidence="12">The sequence shown here is derived from an EMBL/GenBank/DDBJ whole genome shotgun (WGS) entry which is preliminary data.</text>
</comment>
<dbReference type="InterPro" id="IPR004358">
    <property type="entry name" value="Sig_transdc_His_kin-like_C"/>
</dbReference>